<feature type="transmembrane region" description="Helical" evidence="9">
    <location>
        <begin position="74"/>
        <end position="97"/>
    </location>
</feature>
<keyword evidence="6 9" id="KW-0472">Membrane</keyword>
<dbReference type="InterPro" id="IPR039542">
    <property type="entry name" value="Erv_N"/>
</dbReference>
<evidence type="ECO:0000256" key="5">
    <source>
        <dbReference type="ARBA" id="ARBA00022989"/>
    </source>
</evidence>
<keyword evidence="5 9" id="KW-1133">Transmembrane helix</keyword>
<organism evidence="12">
    <name type="scientific">Ooceraea biroi</name>
    <name type="common">Clonal raider ant</name>
    <name type="synonym">Cerapachys biroi</name>
    <dbReference type="NCBI Taxonomy" id="2015173"/>
    <lineage>
        <taxon>Eukaryota</taxon>
        <taxon>Metazoa</taxon>
        <taxon>Ecdysozoa</taxon>
        <taxon>Arthropoda</taxon>
        <taxon>Hexapoda</taxon>
        <taxon>Insecta</taxon>
        <taxon>Pterygota</taxon>
        <taxon>Neoptera</taxon>
        <taxon>Endopterygota</taxon>
        <taxon>Hymenoptera</taxon>
        <taxon>Apocrita</taxon>
        <taxon>Aculeata</taxon>
        <taxon>Formicoidea</taxon>
        <taxon>Formicidae</taxon>
        <taxon>Dorylinae</taxon>
        <taxon>Ooceraea</taxon>
    </lineage>
</organism>
<evidence type="ECO:0000256" key="1">
    <source>
        <dbReference type="ARBA" id="ARBA00004257"/>
    </source>
</evidence>
<keyword evidence="4 9" id="KW-0812">Transmembrane</keyword>
<evidence type="ECO:0000256" key="3">
    <source>
        <dbReference type="ARBA" id="ARBA00005648"/>
    </source>
</evidence>
<dbReference type="InterPro" id="IPR045888">
    <property type="entry name" value="Erv"/>
</dbReference>
<dbReference type="Pfam" id="PF07970">
    <property type="entry name" value="COPIIcoated_ERV"/>
    <property type="match status" value="1"/>
</dbReference>
<protein>
    <recommendedName>
        <fullName evidence="7">Endoplasmic reticulum-Golgi intermediate compartment protein 3</fullName>
    </recommendedName>
</protein>
<feature type="domain" description="Endoplasmic reticulum vesicle transporter C-terminal" evidence="10">
    <location>
        <begin position="203"/>
        <end position="421"/>
    </location>
</feature>
<dbReference type="Proteomes" id="UP000279307">
    <property type="component" value="Chromosome 5"/>
</dbReference>
<dbReference type="GO" id="GO:0033116">
    <property type="term" value="C:endoplasmic reticulum-Golgi intermediate compartment membrane"/>
    <property type="evidence" value="ECO:0007669"/>
    <property type="project" value="UniProtKB-SubCell"/>
</dbReference>
<dbReference type="GO" id="GO:0005789">
    <property type="term" value="C:endoplasmic reticulum membrane"/>
    <property type="evidence" value="ECO:0007669"/>
    <property type="project" value="TreeGrafter"/>
</dbReference>
<evidence type="ECO:0000256" key="6">
    <source>
        <dbReference type="ARBA" id="ARBA00023136"/>
    </source>
</evidence>
<dbReference type="AlphaFoldDB" id="A0A3L8DQQ9"/>
<comment type="subcellular location">
    <subcellularLocation>
        <location evidence="2">Endoplasmic reticulum-Golgi intermediate compartment membrane</location>
        <topology evidence="2">Multi-pass membrane protein</topology>
    </subcellularLocation>
    <subcellularLocation>
        <location evidence="1">Golgi apparatus</location>
        <location evidence="1">cis-Golgi network membrane</location>
        <topology evidence="1">Multi-pass membrane protein</topology>
    </subcellularLocation>
</comment>
<feature type="domain" description="Endoplasmic reticulum vesicle transporter N-terminal" evidence="11">
    <location>
        <begin position="59"/>
        <end position="150"/>
    </location>
</feature>
<gene>
    <name evidence="12" type="ORF">DMN91_005058</name>
</gene>
<evidence type="ECO:0000259" key="10">
    <source>
        <dbReference type="Pfam" id="PF07970"/>
    </source>
</evidence>
<dbReference type="GO" id="GO:0006890">
    <property type="term" value="P:retrograde vesicle-mediated transport, Golgi to endoplasmic reticulum"/>
    <property type="evidence" value="ECO:0007669"/>
    <property type="project" value="TreeGrafter"/>
</dbReference>
<feature type="region of interest" description="Disordered" evidence="8">
    <location>
        <begin position="1"/>
        <end position="25"/>
    </location>
</feature>
<dbReference type="InterPro" id="IPR012936">
    <property type="entry name" value="Erv_C"/>
</dbReference>
<dbReference type="PANTHER" id="PTHR10984">
    <property type="entry name" value="ENDOPLASMIC RETICULUM-GOLGI INTERMEDIATE COMPARTMENT PROTEIN"/>
    <property type="match status" value="1"/>
</dbReference>
<dbReference type="PANTHER" id="PTHR10984:SF25">
    <property type="entry name" value="ENDOPLASMIC RETICULUM-GOLGI INTERMEDIATE COMPARTMENT PROTEIN 3"/>
    <property type="match status" value="1"/>
</dbReference>
<dbReference type="GO" id="GO:0006888">
    <property type="term" value="P:endoplasmic reticulum to Golgi vesicle-mediated transport"/>
    <property type="evidence" value="ECO:0007669"/>
    <property type="project" value="TreeGrafter"/>
</dbReference>
<accession>A0A3L8DQQ9</accession>
<dbReference type="GO" id="GO:0000139">
    <property type="term" value="C:Golgi membrane"/>
    <property type="evidence" value="ECO:0007669"/>
    <property type="project" value="TreeGrafter"/>
</dbReference>
<dbReference type="GO" id="GO:0030134">
    <property type="term" value="C:COPII-coated ER to Golgi transport vesicle"/>
    <property type="evidence" value="ECO:0007669"/>
    <property type="project" value="TreeGrafter"/>
</dbReference>
<evidence type="ECO:0000313" key="12">
    <source>
        <dbReference type="EMBL" id="RLU22780.1"/>
    </source>
</evidence>
<sequence>MCGRRANGSIPSATFQGGRGSSRVCGKQSARRGKRFLHVAPCREPSSPSSPADEKMHVLRQLDVHPKVREEADILVRTFSGAIVTIISTIIMGILFMSEVNYYLTPTMSEELFVDTSRSSKLRINLDIIVPTISCDLLSIDAMDTTGEQHLQIEHNIFKRRLDLNGKPIEDPQRTNITDTKAVSKTTEKAAEVASTTEECGDCYGAGTELLKCCNTCEEVREAYRLKKWAPPEPSDIKQCQNDKAMEKIKHAFTQGCQIYGYMEVNRVGGSFHIAPGNSFSVNHVHVHDVQPYTTTHFNMTHKIRHLSFGLNIPGKTNPMDDTTVVAMEGAMMFYHYIKIVPTTYVRADGSTLFTNQFSVTRHAKQVSMVTGESGMPGIFFSYELSPLMVKYTEKAKSFGHFATNTCAIIGGVFTVAGLIDSLLYHSVRAIQKKIELGKYN</sequence>
<reference evidence="12" key="1">
    <citation type="journal article" date="2018" name="Genome Res.">
        <title>The genomic architecture and molecular evolution of ant odorant receptors.</title>
        <authorList>
            <person name="McKenzie S.K."/>
            <person name="Kronauer D.J.C."/>
        </authorList>
    </citation>
    <scope>NUCLEOTIDE SEQUENCE [LARGE SCALE GENOMIC DNA]</scope>
    <source>
        <strain evidence="12">Clonal line C1</strain>
    </source>
</reference>
<comment type="similarity">
    <text evidence="3">Belongs to the ERGIC family.</text>
</comment>
<dbReference type="OrthoDB" id="270930at2759"/>
<proteinExistence type="inferred from homology"/>
<reference evidence="12" key="2">
    <citation type="submission" date="2018-07" db="EMBL/GenBank/DDBJ databases">
        <authorList>
            <person name="Mckenzie S.K."/>
            <person name="Kronauer D.J.C."/>
        </authorList>
    </citation>
    <scope>NUCLEOTIDE SEQUENCE</scope>
    <source>
        <strain evidence="12">Clonal line C1</strain>
    </source>
</reference>
<name>A0A3L8DQQ9_OOCBI</name>
<evidence type="ECO:0000256" key="2">
    <source>
        <dbReference type="ARBA" id="ARBA00004457"/>
    </source>
</evidence>
<evidence type="ECO:0000256" key="4">
    <source>
        <dbReference type="ARBA" id="ARBA00022692"/>
    </source>
</evidence>
<comment type="caution">
    <text evidence="12">The sequence shown here is derived from an EMBL/GenBank/DDBJ whole genome shotgun (WGS) entry which is preliminary data.</text>
</comment>
<evidence type="ECO:0000256" key="9">
    <source>
        <dbReference type="SAM" id="Phobius"/>
    </source>
</evidence>
<dbReference type="Pfam" id="PF13850">
    <property type="entry name" value="ERGIC_N"/>
    <property type="match status" value="1"/>
</dbReference>
<evidence type="ECO:0000256" key="8">
    <source>
        <dbReference type="SAM" id="MobiDB-lite"/>
    </source>
</evidence>
<evidence type="ECO:0000256" key="7">
    <source>
        <dbReference type="ARBA" id="ARBA00040493"/>
    </source>
</evidence>
<evidence type="ECO:0000259" key="11">
    <source>
        <dbReference type="Pfam" id="PF13850"/>
    </source>
</evidence>
<dbReference type="EMBL" id="QOIP01000005">
    <property type="protein sequence ID" value="RLU22780.1"/>
    <property type="molecule type" value="Genomic_DNA"/>
</dbReference>